<accession>A0A4P7MTK9</accession>
<dbReference type="InterPro" id="IPR027417">
    <property type="entry name" value="P-loop_NTPase"/>
</dbReference>
<name>A0A4P7MTK9_PYROR</name>
<protein>
    <submittedName>
        <fullName evidence="1">Uncharacterized protein</fullName>
    </submittedName>
</protein>
<organism evidence="1 2">
    <name type="scientific">Pyricularia oryzae</name>
    <name type="common">Rice blast fungus</name>
    <name type="synonym">Magnaporthe oryzae</name>
    <dbReference type="NCBI Taxonomy" id="318829"/>
    <lineage>
        <taxon>Eukaryota</taxon>
        <taxon>Fungi</taxon>
        <taxon>Dikarya</taxon>
        <taxon>Ascomycota</taxon>
        <taxon>Pezizomycotina</taxon>
        <taxon>Sordariomycetes</taxon>
        <taxon>Sordariomycetidae</taxon>
        <taxon>Magnaporthales</taxon>
        <taxon>Pyriculariaceae</taxon>
        <taxon>Pyricularia</taxon>
    </lineage>
</organism>
<evidence type="ECO:0000313" key="1">
    <source>
        <dbReference type="EMBL" id="QBZ53577.1"/>
    </source>
</evidence>
<dbReference type="Proteomes" id="UP000294847">
    <property type="component" value="Chromosome 1"/>
</dbReference>
<gene>
    <name evidence="1" type="ORF">PoMZ_09265</name>
</gene>
<dbReference type="EMBL" id="CP034204">
    <property type="protein sequence ID" value="QBZ53577.1"/>
    <property type="molecule type" value="Genomic_DNA"/>
</dbReference>
<dbReference type="Pfam" id="PF13207">
    <property type="entry name" value="AAA_17"/>
    <property type="match status" value="1"/>
</dbReference>
<dbReference type="AlphaFoldDB" id="A0A4P7MTK9"/>
<sequence length="199" mass="22788">MVAKFNLRWTFYRIVVFACGAKGRKLKEIRKVVNPRKISKVDKVARRHRLNPRICRSWATRRNFTICVNKIKIPNIIGIYGFPGTGKTTLLSQLRQTTETWLEKYDYYKGFKIINSVVDGGLTAFKKLPHIDKQRHRATAVKQIGRDACNNGKSALVAGHFILPNDNLDGGLQKVYIKADLETFTHIIYLKVPAEDICK</sequence>
<proteinExistence type="predicted"/>
<evidence type="ECO:0000313" key="2">
    <source>
        <dbReference type="Proteomes" id="UP000294847"/>
    </source>
</evidence>
<dbReference type="SUPFAM" id="SSF52540">
    <property type="entry name" value="P-loop containing nucleoside triphosphate hydrolases"/>
    <property type="match status" value="1"/>
</dbReference>
<reference evidence="1 2" key="1">
    <citation type="journal article" date="2019" name="Mol. Biol. Evol.">
        <title>Blast fungal genomes show frequent chromosomal changes, gene gains and losses, and effector gene turnover.</title>
        <authorList>
            <person name="Gomez Luciano L.B."/>
            <person name="Jason Tsai I."/>
            <person name="Chuma I."/>
            <person name="Tosa Y."/>
            <person name="Chen Y.H."/>
            <person name="Li J.Y."/>
            <person name="Li M.Y."/>
            <person name="Jade Lu M.Y."/>
            <person name="Nakayashiki H."/>
            <person name="Li W.H."/>
        </authorList>
    </citation>
    <scope>NUCLEOTIDE SEQUENCE [LARGE SCALE GENOMIC DNA]</scope>
    <source>
        <strain evidence="1">MZ5-1-6</strain>
    </source>
</reference>
<dbReference type="Gene3D" id="3.40.50.300">
    <property type="entry name" value="P-loop containing nucleotide triphosphate hydrolases"/>
    <property type="match status" value="1"/>
</dbReference>